<dbReference type="InterPro" id="IPR051022">
    <property type="entry name" value="Notch_Cell-Fate_Det"/>
</dbReference>
<comment type="subcellular location">
    <subcellularLocation>
        <location evidence="1">Cell membrane</location>
        <topology evidence="1">Single-pass type I membrane protein</topology>
    </subcellularLocation>
</comment>
<dbReference type="FunFam" id="2.10.25.10:FF:000391">
    <property type="entry name" value="Weary, isoform C"/>
    <property type="match status" value="1"/>
</dbReference>
<dbReference type="SMART" id="SM00181">
    <property type="entry name" value="EGF"/>
    <property type="match status" value="2"/>
</dbReference>
<evidence type="ECO:0000256" key="9">
    <source>
        <dbReference type="ARBA" id="ARBA00023136"/>
    </source>
</evidence>
<feature type="domain" description="EGF-like" evidence="13">
    <location>
        <begin position="91"/>
        <end position="127"/>
    </location>
</feature>
<dbReference type="PROSITE" id="PS01186">
    <property type="entry name" value="EGF_2"/>
    <property type="match status" value="1"/>
</dbReference>
<keyword evidence="2" id="KW-1003">Cell membrane</keyword>
<dbReference type="PANTHER" id="PTHR24049">
    <property type="entry name" value="CRUMBS FAMILY MEMBER"/>
    <property type="match status" value="1"/>
</dbReference>
<dbReference type="GO" id="GO:0007154">
    <property type="term" value="P:cell communication"/>
    <property type="evidence" value="ECO:0007669"/>
    <property type="project" value="UniProtKB-ARBA"/>
</dbReference>
<dbReference type="PRINTS" id="PR00010">
    <property type="entry name" value="EGFBLOOD"/>
</dbReference>
<dbReference type="GO" id="GO:0005509">
    <property type="term" value="F:calcium ion binding"/>
    <property type="evidence" value="ECO:0007669"/>
    <property type="project" value="InterPro"/>
</dbReference>
<dbReference type="Proteomes" id="UP001208570">
    <property type="component" value="Unassembled WGS sequence"/>
</dbReference>
<comment type="caution">
    <text evidence="12">Lacks conserved residue(s) required for the propagation of feature annotation.</text>
</comment>
<evidence type="ECO:0000256" key="10">
    <source>
        <dbReference type="ARBA" id="ARBA00023157"/>
    </source>
</evidence>
<feature type="non-terminal residue" evidence="14">
    <location>
        <position position="129"/>
    </location>
</feature>
<protein>
    <recommendedName>
        <fullName evidence="13">EGF-like domain-containing protein</fullName>
    </recommendedName>
</protein>
<feature type="disulfide bond" evidence="12">
    <location>
        <begin position="78"/>
        <end position="87"/>
    </location>
</feature>
<feature type="disulfide bond" evidence="12">
    <location>
        <begin position="117"/>
        <end position="126"/>
    </location>
</feature>
<dbReference type="PANTHER" id="PTHR24049:SF22">
    <property type="entry name" value="DROSOPHILA CRUMBS HOMOLOG"/>
    <property type="match status" value="1"/>
</dbReference>
<dbReference type="GO" id="GO:0007157">
    <property type="term" value="P:heterophilic cell-cell adhesion via plasma membrane cell adhesion molecules"/>
    <property type="evidence" value="ECO:0007669"/>
    <property type="project" value="TreeGrafter"/>
</dbReference>
<dbReference type="PROSITE" id="PS00010">
    <property type="entry name" value="ASX_HYDROXYL"/>
    <property type="match status" value="1"/>
</dbReference>
<feature type="domain" description="EGF-like" evidence="13">
    <location>
        <begin position="52"/>
        <end position="88"/>
    </location>
</feature>
<organism evidence="14 15">
    <name type="scientific">Paralvinella palmiformis</name>
    <dbReference type="NCBI Taxonomy" id="53620"/>
    <lineage>
        <taxon>Eukaryota</taxon>
        <taxon>Metazoa</taxon>
        <taxon>Spiralia</taxon>
        <taxon>Lophotrochozoa</taxon>
        <taxon>Annelida</taxon>
        <taxon>Polychaeta</taxon>
        <taxon>Sedentaria</taxon>
        <taxon>Canalipalpata</taxon>
        <taxon>Terebellida</taxon>
        <taxon>Terebelliformia</taxon>
        <taxon>Alvinellidae</taxon>
        <taxon>Paralvinella</taxon>
    </lineage>
</organism>
<keyword evidence="4" id="KW-0812">Transmembrane</keyword>
<dbReference type="FunFam" id="2.10.25.10:FF:000255">
    <property type="entry name" value="Sushi, nidogen and EGF-like domains 1"/>
    <property type="match status" value="1"/>
</dbReference>
<evidence type="ECO:0000259" key="13">
    <source>
        <dbReference type="PROSITE" id="PS50026"/>
    </source>
</evidence>
<dbReference type="PROSITE" id="PS50026">
    <property type="entry name" value="EGF_3"/>
    <property type="match status" value="2"/>
</dbReference>
<gene>
    <name evidence="14" type="ORF">LSH36_95g08055</name>
</gene>
<keyword evidence="10 12" id="KW-1015">Disulfide bond</keyword>
<evidence type="ECO:0000256" key="8">
    <source>
        <dbReference type="ARBA" id="ARBA00022989"/>
    </source>
</evidence>
<dbReference type="InterPro" id="IPR000742">
    <property type="entry name" value="EGF"/>
</dbReference>
<dbReference type="AlphaFoldDB" id="A0AAD9NBM5"/>
<evidence type="ECO:0000313" key="14">
    <source>
        <dbReference type="EMBL" id="KAK2162638.1"/>
    </source>
</evidence>
<evidence type="ECO:0000256" key="5">
    <source>
        <dbReference type="ARBA" id="ARBA00022729"/>
    </source>
</evidence>
<evidence type="ECO:0000256" key="7">
    <source>
        <dbReference type="ARBA" id="ARBA00022837"/>
    </source>
</evidence>
<keyword evidence="15" id="KW-1185">Reference proteome</keyword>
<reference evidence="14" key="1">
    <citation type="journal article" date="2023" name="Mol. Biol. Evol.">
        <title>Third-Generation Sequencing Reveals the Adaptive Role of the Epigenome in Three Deep-Sea Polychaetes.</title>
        <authorList>
            <person name="Perez M."/>
            <person name="Aroh O."/>
            <person name="Sun Y."/>
            <person name="Lan Y."/>
            <person name="Juniper S.K."/>
            <person name="Young C.R."/>
            <person name="Angers B."/>
            <person name="Qian P.Y."/>
        </authorList>
    </citation>
    <scope>NUCLEOTIDE SEQUENCE</scope>
    <source>
        <strain evidence="14">P08H-3</strain>
    </source>
</reference>
<name>A0AAD9NBM5_9ANNE</name>
<dbReference type="GO" id="GO:0023052">
    <property type="term" value="P:signaling"/>
    <property type="evidence" value="ECO:0007669"/>
    <property type="project" value="UniProtKB-ARBA"/>
</dbReference>
<dbReference type="GO" id="GO:0045197">
    <property type="term" value="P:establishment or maintenance of epithelial cell apical/basal polarity"/>
    <property type="evidence" value="ECO:0007669"/>
    <property type="project" value="TreeGrafter"/>
</dbReference>
<proteinExistence type="predicted"/>
<dbReference type="GO" id="GO:0005886">
    <property type="term" value="C:plasma membrane"/>
    <property type="evidence" value="ECO:0007669"/>
    <property type="project" value="UniProtKB-SubCell"/>
</dbReference>
<dbReference type="InterPro" id="IPR001881">
    <property type="entry name" value="EGF-like_Ca-bd_dom"/>
</dbReference>
<keyword evidence="3 12" id="KW-0245">EGF-like domain</keyword>
<keyword evidence="8" id="KW-1133">Transmembrane helix</keyword>
<evidence type="ECO:0000256" key="4">
    <source>
        <dbReference type="ARBA" id="ARBA00022692"/>
    </source>
</evidence>
<evidence type="ECO:0000256" key="11">
    <source>
        <dbReference type="ARBA" id="ARBA00023180"/>
    </source>
</evidence>
<dbReference type="GO" id="GO:0032991">
    <property type="term" value="C:protein-containing complex"/>
    <property type="evidence" value="ECO:0007669"/>
    <property type="project" value="TreeGrafter"/>
</dbReference>
<accession>A0AAD9NBM5</accession>
<evidence type="ECO:0000256" key="1">
    <source>
        <dbReference type="ARBA" id="ARBA00004251"/>
    </source>
</evidence>
<dbReference type="CDD" id="cd00054">
    <property type="entry name" value="EGF_CA"/>
    <property type="match status" value="2"/>
</dbReference>
<dbReference type="InterPro" id="IPR000152">
    <property type="entry name" value="EGF-type_Asp/Asn_hydroxyl_site"/>
</dbReference>
<comment type="caution">
    <text evidence="14">The sequence shown here is derived from an EMBL/GenBank/DDBJ whole genome shotgun (WGS) entry which is preliminary data.</text>
</comment>
<sequence length="129" mass="13980">AIGITGATSPNQLRSIVSYDDHYRQVTKFEDLVDYITIMQNARCDKRKAVPTGDPCISQPCQNGGRCINNNNVYTCQCPFGYSGSNCQIASTGPCASNPCRNGGQCVLDGSSFKCICPVRFTGYNCESK</sequence>
<dbReference type="EMBL" id="JAODUP010000095">
    <property type="protein sequence ID" value="KAK2162638.1"/>
    <property type="molecule type" value="Genomic_DNA"/>
</dbReference>
<evidence type="ECO:0000313" key="15">
    <source>
        <dbReference type="Proteomes" id="UP001208570"/>
    </source>
</evidence>
<dbReference type="SUPFAM" id="SSF57196">
    <property type="entry name" value="EGF/Laminin"/>
    <property type="match status" value="2"/>
</dbReference>
<dbReference type="PROSITE" id="PS00022">
    <property type="entry name" value="EGF_1"/>
    <property type="match status" value="2"/>
</dbReference>
<dbReference type="Gene3D" id="2.10.25.10">
    <property type="entry name" value="Laminin"/>
    <property type="match status" value="2"/>
</dbReference>
<keyword evidence="5" id="KW-0732">Signal</keyword>
<evidence type="ECO:0000256" key="12">
    <source>
        <dbReference type="PROSITE-ProRule" id="PRU00076"/>
    </source>
</evidence>
<evidence type="ECO:0000256" key="6">
    <source>
        <dbReference type="ARBA" id="ARBA00022737"/>
    </source>
</evidence>
<keyword evidence="11" id="KW-0325">Glycoprotein</keyword>
<evidence type="ECO:0000256" key="2">
    <source>
        <dbReference type="ARBA" id="ARBA00022475"/>
    </source>
</evidence>
<keyword evidence="9" id="KW-0472">Membrane</keyword>
<keyword evidence="7" id="KW-0106">Calcium</keyword>
<dbReference type="SMART" id="SM00179">
    <property type="entry name" value="EGF_CA"/>
    <property type="match status" value="2"/>
</dbReference>
<keyword evidence="6" id="KW-0677">Repeat</keyword>
<dbReference type="Pfam" id="PF00008">
    <property type="entry name" value="EGF"/>
    <property type="match status" value="2"/>
</dbReference>
<evidence type="ECO:0000256" key="3">
    <source>
        <dbReference type="ARBA" id="ARBA00022536"/>
    </source>
</evidence>